<dbReference type="PANTHER" id="PTHR39648:SF1">
    <property type="entry name" value="6-HYDROXYMETHYL-7,8-DIHYDROPTERIN PYROPHOSPHOKINASE"/>
    <property type="match status" value="1"/>
</dbReference>
<gene>
    <name evidence="5" type="primary">mptE</name>
    <name evidence="7" type="ordered locus">Mevan_1452</name>
</gene>
<dbReference type="Gene3D" id="3.40.50.10240">
    <property type="entry name" value="Thiamin pyrophosphokinase, catalytic domain"/>
    <property type="match status" value="1"/>
</dbReference>
<comment type="catalytic activity">
    <reaction evidence="5">
        <text>6-hydroxymethyl-7,8-dihydropterin + ATP = (7,8-dihydropterin-6-yl)methyl diphosphate + AMP + H(+)</text>
        <dbReference type="Rhea" id="RHEA:11412"/>
        <dbReference type="ChEBI" id="CHEBI:15378"/>
        <dbReference type="ChEBI" id="CHEBI:30616"/>
        <dbReference type="ChEBI" id="CHEBI:44841"/>
        <dbReference type="ChEBI" id="CHEBI:72950"/>
        <dbReference type="ChEBI" id="CHEBI:456215"/>
        <dbReference type="EC" id="2.7.6.3"/>
    </reaction>
</comment>
<dbReference type="GO" id="GO:2001118">
    <property type="term" value="P:tetrahydromethanopterin biosynthetic process"/>
    <property type="evidence" value="ECO:0007669"/>
    <property type="project" value="UniProtKB-UniRule"/>
</dbReference>
<dbReference type="PANTHER" id="PTHR39648">
    <property type="entry name" value="6-HYDROXYMETHYL-7,8-DIHYDROPTERIN PYROPHOSPHOKINASE"/>
    <property type="match status" value="1"/>
</dbReference>
<keyword evidence="1 5" id="KW-0808">Transferase</keyword>
<dbReference type="GO" id="GO:0005524">
    <property type="term" value="F:ATP binding"/>
    <property type="evidence" value="ECO:0007669"/>
    <property type="project" value="UniProtKB-UniRule"/>
</dbReference>
<dbReference type="GO" id="GO:0000287">
    <property type="term" value="F:magnesium ion binding"/>
    <property type="evidence" value="ECO:0007669"/>
    <property type="project" value="UniProtKB-UniRule"/>
</dbReference>
<reference evidence="7" key="1">
    <citation type="submission" date="2007-06" db="EMBL/GenBank/DDBJ databases">
        <title>Complete sequence of Methanococcus vannielii SB.</title>
        <authorList>
            <consortium name="US DOE Joint Genome Institute"/>
            <person name="Copeland A."/>
            <person name="Lucas S."/>
            <person name="Lapidus A."/>
            <person name="Barry K."/>
            <person name="Glavina del Rio T."/>
            <person name="Dalin E."/>
            <person name="Tice H."/>
            <person name="Pitluck S."/>
            <person name="Chain P."/>
            <person name="Malfatti S."/>
            <person name="Shin M."/>
            <person name="Vergez L."/>
            <person name="Schmutz J."/>
            <person name="Larimer F."/>
            <person name="Land M."/>
            <person name="Hauser L."/>
            <person name="Kyrpides N."/>
            <person name="Anderson I."/>
            <person name="Sieprawska-Lupa M."/>
            <person name="Whitman W.B."/>
            <person name="Richardson P."/>
        </authorList>
    </citation>
    <scope>NUCLEOTIDE SEQUENCE [LARGE SCALE GENOMIC DNA]</scope>
    <source>
        <strain evidence="7">SB</strain>
    </source>
</reference>
<dbReference type="GO" id="GO:0009229">
    <property type="term" value="P:thiamine diphosphate biosynthetic process"/>
    <property type="evidence" value="ECO:0007669"/>
    <property type="project" value="InterPro"/>
</dbReference>
<dbReference type="AlphaFoldDB" id="A6US74"/>
<dbReference type="Pfam" id="PF01973">
    <property type="entry name" value="MptE-like"/>
    <property type="match status" value="1"/>
</dbReference>
<comment type="function">
    <text evidence="5">Catalyzes the transfer of diphosphate from ATP to 6-hydroxymethyl-7,8-dihydropterin (6-HMD), leading to 6-hydroxymethyl-7,8-dihydropterin diphosphate (6-HMDP).</text>
</comment>
<keyword evidence="4 5" id="KW-0067">ATP-binding</keyword>
<sequence length="239" mass="27056">MDIFVWKKFYEKIIHDFGYGIKGDILSSEVLEKMIEIYKNNVASNEISKKIAGKDAYIFGAGPSLKKHVMEFKKLNDNIEKVVITADGATKALLEENIIPDIIVSDLDGDMEYILKSNLFGSIVVVHAHGDNIDRLEKYVNNLKNIFGTTQVPKKFKNLSNYGGFTDGDRCCFLAEEFGAKQMILCGMDFGIYVTKYSRPNIEKDVEIADSIKVKKLKYAETLVNWLKENGKTPIRFMG</sequence>
<keyword evidence="5" id="KW-0460">Magnesium</keyword>
<proteinExistence type="inferred from homology"/>
<dbReference type="GO" id="GO:0004788">
    <property type="term" value="F:thiamine diphosphokinase activity"/>
    <property type="evidence" value="ECO:0007669"/>
    <property type="project" value="InterPro"/>
</dbReference>
<dbReference type="HAMAP" id="MF_02131">
    <property type="entry name" value="HMPDK_arch"/>
    <property type="match status" value="1"/>
</dbReference>
<keyword evidence="2 5" id="KW-0547">Nucleotide-binding</keyword>
<evidence type="ECO:0000313" key="7">
    <source>
        <dbReference type="EMBL" id="ABR55346.1"/>
    </source>
</evidence>
<dbReference type="SUPFAM" id="SSF63999">
    <property type="entry name" value="Thiamin pyrophosphokinase, catalytic domain"/>
    <property type="match status" value="1"/>
</dbReference>
<accession>A6US74</accession>
<dbReference type="STRING" id="406327.Mevan_1452"/>
<evidence type="ECO:0000256" key="1">
    <source>
        <dbReference type="ARBA" id="ARBA00022679"/>
    </source>
</evidence>
<evidence type="ECO:0000256" key="4">
    <source>
        <dbReference type="ARBA" id="ARBA00022840"/>
    </source>
</evidence>
<dbReference type="KEGG" id="mvn:Mevan_1452"/>
<dbReference type="InterPro" id="IPR027510">
    <property type="entry name" value="HMPDK_MptE"/>
</dbReference>
<evidence type="ECO:0000256" key="3">
    <source>
        <dbReference type="ARBA" id="ARBA00022777"/>
    </source>
</evidence>
<comment type="pathway">
    <text evidence="5">Cofactor biosynthesis; 5,6,7,8-tetrahydromethanopterin biosynthesis.</text>
</comment>
<feature type="domain" description="6-hydroxymethylpterin diphosphokinase MptE-like" evidence="6">
    <location>
        <begin position="37"/>
        <end position="192"/>
    </location>
</feature>
<comment type="similarity">
    <text evidence="5">Belongs to the archaeal 6-HMPDK family.</text>
</comment>
<name>A6US74_METVS</name>
<dbReference type="InterPro" id="IPR002826">
    <property type="entry name" value="MptE-like"/>
</dbReference>
<dbReference type="OrthoDB" id="34207at2157"/>
<keyword evidence="8" id="KW-1185">Reference proteome</keyword>
<evidence type="ECO:0000256" key="5">
    <source>
        <dbReference type="HAMAP-Rule" id="MF_02131"/>
    </source>
</evidence>
<dbReference type="GO" id="GO:0016301">
    <property type="term" value="F:kinase activity"/>
    <property type="evidence" value="ECO:0007669"/>
    <property type="project" value="UniProtKB-KW"/>
</dbReference>
<comment type="cofactor">
    <cofactor evidence="5">
        <name>Mg(2+)</name>
        <dbReference type="ChEBI" id="CHEBI:18420"/>
    </cofactor>
</comment>
<evidence type="ECO:0000256" key="2">
    <source>
        <dbReference type="ARBA" id="ARBA00022741"/>
    </source>
</evidence>
<dbReference type="HOGENOM" id="CLU_093043_0_0_2"/>
<dbReference type="Proteomes" id="UP000001107">
    <property type="component" value="Chromosome"/>
</dbReference>
<dbReference type="UniPathway" id="UPA00065"/>
<dbReference type="EC" id="2.7.6.3" evidence="5"/>
<dbReference type="EMBL" id="CP000742">
    <property type="protein sequence ID" value="ABR55346.1"/>
    <property type="molecule type" value="Genomic_DNA"/>
</dbReference>
<evidence type="ECO:0000259" key="6">
    <source>
        <dbReference type="Pfam" id="PF01973"/>
    </source>
</evidence>
<dbReference type="GO" id="GO:0003848">
    <property type="term" value="F:2-amino-4-hydroxy-6-hydroxymethyldihydropteridine diphosphokinase activity"/>
    <property type="evidence" value="ECO:0007669"/>
    <property type="project" value="UniProtKB-UniRule"/>
</dbReference>
<dbReference type="InterPro" id="IPR036759">
    <property type="entry name" value="TPK_catalytic_sf"/>
</dbReference>
<organism evidence="7 8">
    <name type="scientific">Methanococcus vannielii (strain ATCC 35089 / DSM 1224 / JCM 13029 / OCM 148 / SB)</name>
    <dbReference type="NCBI Taxonomy" id="406327"/>
    <lineage>
        <taxon>Archaea</taxon>
        <taxon>Methanobacteriati</taxon>
        <taxon>Methanobacteriota</taxon>
        <taxon>Methanomada group</taxon>
        <taxon>Methanococci</taxon>
        <taxon>Methanococcales</taxon>
        <taxon>Methanococcaceae</taxon>
        <taxon>Methanococcus</taxon>
    </lineage>
</organism>
<dbReference type="GeneID" id="5324830"/>
<dbReference type="eggNOG" id="arCOG04303">
    <property type="taxonomic scope" value="Archaea"/>
</dbReference>
<protein>
    <recommendedName>
        <fullName evidence="5">6-hydroxymethyl-7,8-dihydropterin pyrophosphokinase</fullName>
        <shortName evidence="5">HPPK</shortName>
        <ecNumber evidence="5">2.7.6.3</ecNumber>
    </recommendedName>
    <alternativeName>
        <fullName evidence="5">2-amino-4-hydroxy-6-hydroxymethyldihydropteridine pyrophosphokinase</fullName>
    </alternativeName>
    <alternativeName>
        <fullName evidence="5">6-hydroxymethyl-7,8-dihydropterin diphosphokinase</fullName>
        <shortName evidence="5">6-HMPDK</shortName>
    </alternativeName>
    <alternativeName>
        <fullName evidence="5">7,8-dihydro-6-hydroxymethylpterin diphosphokinase</fullName>
    </alternativeName>
    <alternativeName>
        <fullName evidence="5">7,8-dihydro-6-hydroxymethylpterin pyrophosphokinase</fullName>
        <shortName evidence="5">PPPK</shortName>
    </alternativeName>
</protein>
<keyword evidence="3 5" id="KW-0418">Kinase</keyword>
<evidence type="ECO:0000313" key="8">
    <source>
        <dbReference type="Proteomes" id="UP000001107"/>
    </source>
</evidence>
<dbReference type="RefSeq" id="WP_012066260.1">
    <property type="nucleotide sequence ID" value="NC_009634.1"/>
</dbReference>